<dbReference type="EMBL" id="JAAIIJ010000006">
    <property type="protein sequence ID" value="NMN01899.1"/>
    <property type="molecule type" value="Genomic_DNA"/>
</dbReference>
<proteinExistence type="predicted"/>
<keyword evidence="3" id="KW-0472">Membrane</keyword>
<protein>
    <submittedName>
        <fullName evidence="6">ABC transporter substrate-binding protein</fullName>
    </submittedName>
</protein>
<comment type="caution">
    <text evidence="6">The sequence shown here is derived from an EMBL/GenBank/DDBJ whole genome shotgun (WGS) entry which is preliminary data.</text>
</comment>
<evidence type="ECO:0000256" key="5">
    <source>
        <dbReference type="ARBA" id="ARBA00023288"/>
    </source>
</evidence>
<keyword evidence="1" id="KW-1003">Cell membrane</keyword>
<accession>A0ABX1SXA1</accession>
<evidence type="ECO:0000313" key="6">
    <source>
        <dbReference type="EMBL" id="NMN01899.1"/>
    </source>
</evidence>
<dbReference type="Gene3D" id="3.40.190.10">
    <property type="entry name" value="Periplasmic binding protein-like II"/>
    <property type="match status" value="2"/>
</dbReference>
<dbReference type="PANTHER" id="PTHR43649:SF33">
    <property type="entry name" value="POLYGALACTURONAN_RHAMNOGALACTURONAN-BINDING PROTEIN YTCQ"/>
    <property type="match status" value="1"/>
</dbReference>
<evidence type="ECO:0000313" key="7">
    <source>
        <dbReference type="Proteomes" id="UP000553756"/>
    </source>
</evidence>
<keyword evidence="2" id="KW-0732">Signal</keyword>
<evidence type="ECO:0000256" key="1">
    <source>
        <dbReference type="ARBA" id="ARBA00022475"/>
    </source>
</evidence>
<evidence type="ECO:0000256" key="4">
    <source>
        <dbReference type="ARBA" id="ARBA00023139"/>
    </source>
</evidence>
<organism evidence="6 7">
    <name type="scientific">Bifidobacterium panos</name>
    <dbReference type="NCBI Taxonomy" id="2675321"/>
    <lineage>
        <taxon>Bacteria</taxon>
        <taxon>Bacillati</taxon>
        <taxon>Actinomycetota</taxon>
        <taxon>Actinomycetes</taxon>
        <taxon>Bifidobacteriales</taxon>
        <taxon>Bifidobacteriaceae</taxon>
        <taxon>Bifidobacterium</taxon>
    </lineage>
</organism>
<keyword evidence="7" id="KW-1185">Reference proteome</keyword>
<dbReference type="SUPFAM" id="SSF53850">
    <property type="entry name" value="Periplasmic binding protein-like II"/>
    <property type="match status" value="1"/>
</dbReference>
<dbReference type="Pfam" id="PF01547">
    <property type="entry name" value="SBP_bac_1"/>
    <property type="match status" value="1"/>
</dbReference>
<keyword evidence="5" id="KW-0449">Lipoprotein</keyword>
<evidence type="ECO:0000256" key="2">
    <source>
        <dbReference type="ARBA" id="ARBA00022729"/>
    </source>
</evidence>
<dbReference type="Proteomes" id="UP000553756">
    <property type="component" value="Unassembled WGS sequence"/>
</dbReference>
<dbReference type="PANTHER" id="PTHR43649">
    <property type="entry name" value="ARABINOSE-BINDING PROTEIN-RELATED"/>
    <property type="match status" value="1"/>
</dbReference>
<dbReference type="InterPro" id="IPR050490">
    <property type="entry name" value="Bact_solute-bd_prot1"/>
</dbReference>
<gene>
    <name evidence="6" type="ORF">G1C94_0520</name>
</gene>
<sequence length="434" mass="48041">MRTDSQTHHHRTAGHGLARRMARRAAAVVCAVAVGLGVAGCGANSNVVTLDFFQFKSEAADWFKEAAAEFERQNPNIRININNSANAQTDLRTRFVKNRVPDVITFNGDISFGYFAASGVFYDFTDEDIVDTLNSGMVEIAKNLVQTTDQSKKRLYGLPFAGNASGYIYNKELWRKAGVDPQNPPTTWSEFIAMLEKFREQGINPVEATVADAWTTQAPLASLAGTLVPESKYTELKKGTVSFKDIWSAVCEKEVKLFEYADGDKGITYQQGTQNFAKGDAAIIPLGTYAIPQILLVNPDIELGFAQMPATDDADEQVLTAGDDVMITMGANTKHKEEALKFIEFLMSEEKLNEYADAQSAITPLKNTHFGNEALETVRSFFKENRVADFCDHYIPSSINIGGYLQTMVTSGDVDRFVSSMQTEWDKVQARTFE</sequence>
<name>A0ABX1SXA1_9BIFI</name>
<keyword evidence="4" id="KW-0564">Palmitate</keyword>
<evidence type="ECO:0000256" key="3">
    <source>
        <dbReference type="ARBA" id="ARBA00023136"/>
    </source>
</evidence>
<reference evidence="6 7" key="1">
    <citation type="submission" date="2020-02" db="EMBL/GenBank/DDBJ databases">
        <title>Characterization of phylogenetic diversity of novel bifidobacterial species isolated in Czech ZOOs.</title>
        <authorList>
            <person name="Lugli G.A."/>
            <person name="Vera N.B."/>
            <person name="Ventura M."/>
        </authorList>
    </citation>
    <scope>NUCLEOTIDE SEQUENCE [LARGE SCALE GENOMIC DNA]</scope>
    <source>
        <strain evidence="6 7">DSM 109963</strain>
    </source>
</reference>
<dbReference type="InterPro" id="IPR006059">
    <property type="entry name" value="SBP"/>
</dbReference>
<dbReference type="RefSeq" id="WP_172144414.1">
    <property type="nucleotide sequence ID" value="NZ_JAAIIJ010000006.1"/>
</dbReference>